<name>A0A0A2MJ72_9FLAO</name>
<evidence type="ECO:0000313" key="2">
    <source>
        <dbReference type="Proteomes" id="UP000030152"/>
    </source>
</evidence>
<evidence type="ECO:0000313" key="1">
    <source>
        <dbReference type="EMBL" id="KGO88380.1"/>
    </source>
</evidence>
<reference evidence="1 2" key="1">
    <citation type="submission" date="2013-09" db="EMBL/GenBank/DDBJ databases">
        <authorList>
            <person name="Zeng Z."/>
            <person name="Chen C."/>
        </authorList>
    </citation>
    <scope>NUCLEOTIDE SEQUENCE [LARGE SCALE GENOMIC DNA]</scope>
    <source>
        <strain evidence="1 2">WB 3.3-2</strain>
    </source>
</reference>
<dbReference type="EMBL" id="JRLX01000001">
    <property type="protein sequence ID" value="KGO88380.1"/>
    <property type="molecule type" value="Genomic_DNA"/>
</dbReference>
<protein>
    <submittedName>
        <fullName evidence="1">Uncharacterized protein</fullName>
    </submittedName>
</protein>
<dbReference type="eggNOG" id="ENOG502ZUHK">
    <property type="taxonomic scope" value="Bacteria"/>
</dbReference>
<sequence length="108" mass="11904">MQATKPTPPTVDQVTPEVIAAWKAQHGRVYKIPLETGEVCFVRSPKIKEIEAAQPNLQAGKFITYNIFLFNTCFLGGDDVKDDEAKLMAAAGMMMETVETITATLEKL</sequence>
<dbReference type="STRING" id="1121895.GCA_000378485_00254"/>
<dbReference type="OrthoDB" id="885654at2"/>
<proteinExistence type="predicted"/>
<dbReference type="AlphaFoldDB" id="A0A0A2MJ72"/>
<accession>A0A0A2MJ72</accession>
<comment type="caution">
    <text evidence="1">The sequence shown here is derived from an EMBL/GenBank/DDBJ whole genome shotgun (WGS) entry which is preliminary data.</text>
</comment>
<dbReference type="RefSeq" id="WP_020211379.1">
    <property type="nucleotide sequence ID" value="NZ_JRLX01000001.1"/>
</dbReference>
<keyword evidence="2" id="KW-1185">Reference proteome</keyword>
<dbReference type="Proteomes" id="UP000030152">
    <property type="component" value="Unassembled WGS sequence"/>
</dbReference>
<organism evidence="1 2">
    <name type="scientific">Flavobacterium rivuli WB 3.3-2 = DSM 21788</name>
    <dbReference type="NCBI Taxonomy" id="1121895"/>
    <lineage>
        <taxon>Bacteria</taxon>
        <taxon>Pseudomonadati</taxon>
        <taxon>Bacteroidota</taxon>
        <taxon>Flavobacteriia</taxon>
        <taxon>Flavobacteriales</taxon>
        <taxon>Flavobacteriaceae</taxon>
        <taxon>Flavobacterium</taxon>
    </lineage>
</organism>
<gene>
    <name evidence="1" type="ORF">Q765_00220</name>
</gene>